<gene>
    <name evidence="9" type="ORF">SAMN05660835_00498</name>
</gene>
<dbReference type="OrthoDB" id="9808564at2"/>
<feature type="domain" description="Malonyl-CoA:ACP transacylase (MAT)" evidence="8">
    <location>
        <begin position="5"/>
        <end position="315"/>
    </location>
</feature>
<dbReference type="AlphaFoldDB" id="A0A1G6JWG1"/>
<comment type="catalytic activity">
    <reaction evidence="5 6">
        <text>holo-[ACP] + malonyl-CoA = malonyl-[ACP] + CoA</text>
        <dbReference type="Rhea" id="RHEA:41792"/>
        <dbReference type="Rhea" id="RHEA-COMP:9623"/>
        <dbReference type="Rhea" id="RHEA-COMP:9685"/>
        <dbReference type="ChEBI" id="CHEBI:57287"/>
        <dbReference type="ChEBI" id="CHEBI:57384"/>
        <dbReference type="ChEBI" id="CHEBI:64479"/>
        <dbReference type="ChEBI" id="CHEBI:78449"/>
        <dbReference type="EC" id="2.3.1.39"/>
    </reaction>
</comment>
<evidence type="ECO:0000256" key="7">
    <source>
        <dbReference type="PIRSR" id="PIRSR000446-1"/>
    </source>
</evidence>
<dbReference type="RefSeq" id="WP_159427474.1">
    <property type="nucleotide sequence ID" value="NZ_FMYU01000003.1"/>
</dbReference>
<evidence type="ECO:0000313" key="9">
    <source>
        <dbReference type="EMBL" id="SDC23070.1"/>
    </source>
</evidence>
<name>A0A1G6JWG1_9BACT</name>
<dbReference type="Pfam" id="PF00698">
    <property type="entry name" value="Acyl_transf_1"/>
    <property type="match status" value="1"/>
</dbReference>
<dbReference type="Gene3D" id="3.40.366.10">
    <property type="entry name" value="Malonyl-Coenzyme A Acyl Carrier Protein, domain 2"/>
    <property type="match status" value="1"/>
</dbReference>
<dbReference type="NCBIfam" id="TIGR00128">
    <property type="entry name" value="fabD"/>
    <property type="match status" value="1"/>
</dbReference>
<organism evidence="9 10">
    <name type="scientific">Desulfurella multipotens</name>
    <dbReference type="NCBI Taxonomy" id="79269"/>
    <lineage>
        <taxon>Bacteria</taxon>
        <taxon>Pseudomonadati</taxon>
        <taxon>Campylobacterota</taxon>
        <taxon>Desulfurellia</taxon>
        <taxon>Desulfurellales</taxon>
        <taxon>Desulfurellaceae</taxon>
        <taxon>Desulfurella</taxon>
    </lineage>
</organism>
<keyword evidence="10" id="KW-1185">Reference proteome</keyword>
<protein>
    <recommendedName>
        <fullName evidence="2 6">Malonyl CoA-acyl carrier protein transacylase</fullName>
        <ecNumber evidence="1 6">2.3.1.39</ecNumber>
    </recommendedName>
</protein>
<evidence type="ECO:0000256" key="1">
    <source>
        <dbReference type="ARBA" id="ARBA00013258"/>
    </source>
</evidence>
<evidence type="ECO:0000256" key="6">
    <source>
        <dbReference type="PIRNR" id="PIRNR000446"/>
    </source>
</evidence>
<evidence type="ECO:0000313" key="10">
    <source>
        <dbReference type="Proteomes" id="UP000199411"/>
    </source>
</evidence>
<dbReference type="InterPro" id="IPR014043">
    <property type="entry name" value="Acyl_transferase_dom"/>
</dbReference>
<dbReference type="InterPro" id="IPR050858">
    <property type="entry name" value="Mal-CoA-ACP_Trans/PKS_FabD"/>
</dbReference>
<evidence type="ECO:0000256" key="3">
    <source>
        <dbReference type="ARBA" id="ARBA00022679"/>
    </source>
</evidence>
<feature type="active site" evidence="7">
    <location>
        <position position="201"/>
    </location>
</feature>
<evidence type="ECO:0000256" key="2">
    <source>
        <dbReference type="ARBA" id="ARBA00018953"/>
    </source>
</evidence>
<keyword evidence="4 6" id="KW-0012">Acyltransferase</keyword>
<dbReference type="EC" id="2.3.1.39" evidence="1 6"/>
<dbReference type="InterPro" id="IPR024925">
    <property type="entry name" value="Malonyl_CoA-ACP_transAc"/>
</dbReference>
<dbReference type="PANTHER" id="PTHR42681">
    <property type="entry name" value="MALONYL-COA-ACYL CARRIER PROTEIN TRANSACYLASE, MITOCHONDRIAL"/>
    <property type="match status" value="1"/>
</dbReference>
<sequence>MKFLIFTGQGSQFVGMIKDLYDNFDIVKKIVKKADESLPFNLSNLMFNGPSTELVLTQNAQPAILTASIAIYELLKSELGFDFDISAGHSLGQYSSLVAAGSLSFEDAVFAVYNRGKYMQEAVSIGTGAMMAVIGNNIKEVEDLCKEISKESDYYCDIANYNAPTQIIVSGYKKGVEKLQSIIKENNLGKTIMLDVSAPFHCKLMEPVVEKMQKILDSIKINPASKIIIENVNSNIIKFPDEIKHSLLDQIAKPVRWIDNVNKALSYPIELIVECGPKDVLSAMLKRNIKNVNISGIFDLKSYNTFKESVWVTKAV</sequence>
<dbReference type="GO" id="GO:0006633">
    <property type="term" value="P:fatty acid biosynthetic process"/>
    <property type="evidence" value="ECO:0007669"/>
    <property type="project" value="TreeGrafter"/>
</dbReference>
<dbReference type="InterPro" id="IPR001227">
    <property type="entry name" value="Ac_transferase_dom_sf"/>
</dbReference>
<dbReference type="InterPro" id="IPR016035">
    <property type="entry name" value="Acyl_Trfase/lysoPLipase"/>
</dbReference>
<comment type="similarity">
    <text evidence="6">Belongs to the fabD family.</text>
</comment>
<dbReference type="GO" id="GO:0004314">
    <property type="term" value="F:[acyl-carrier-protein] S-malonyltransferase activity"/>
    <property type="evidence" value="ECO:0007669"/>
    <property type="project" value="UniProtKB-EC"/>
</dbReference>
<dbReference type="FunFam" id="3.30.70.250:FF:000001">
    <property type="entry name" value="Malonyl CoA-acyl carrier protein transacylase"/>
    <property type="match status" value="1"/>
</dbReference>
<dbReference type="InterPro" id="IPR016036">
    <property type="entry name" value="Malonyl_transacylase_ACP-bd"/>
</dbReference>
<dbReference type="InterPro" id="IPR004410">
    <property type="entry name" value="Malonyl_CoA-ACP_transAc_FabD"/>
</dbReference>
<dbReference type="EMBL" id="FMYU01000003">
    <property type="protein sequence ID" value="SDC23070.1"/>
    <property type="molecule type" value="Genomic_DNA"/>
</dbReference>
<evidence type="ECO:0000256" key="5">
    <source>
        <dbReference type="ARBA" id="ARBA00048462"/>
    </source>
</evidence>
<dbReference type="PANTHER" id="PTHR42681:SF1">
    <property type="entry name" value="MALONYL-COA-ACYL CARRIER PROTEIN TRANSACYLASE, MITOCHONDRIAL"/>
    <property type="match status" value="1"/>
</dbReference>
<accession>A0A1G6JWG1</accession>
<dbReference type="SUPFAM" id="SSF52151">
    <property type="entry name" value="FabD/lysophospholipase-like"/>
    <property type="match status" value="1"/>
</dbReference>
<dbReference type="Gene3D" id="3.30.70.250">
    <property type="entry name" value="Malonyl-CoA ACP transacylase, ACP-binding"/>
    <property type="match status" value="1"/>
</dbReference>
<feature type="active site" evidence="7">
    <location>
        <position position="90"/>
    </location>
</feature>
<dbReference type="SUPFAM" id="SSF55048">
    <property type="entry name" value="Probable ACP-binding domain of malonyl-CoA ACP transacylase"/>
    <property type="match status" value="1"/>
</dbReference>
<evidence type="ECO:0000256" key="4">
    <source>
        <dbReference type="ARBA" id="ARBA00023315"/>
    </source>
</evidence>
<keyword evidence="3 6" id="KW-0808">Transferase</keyword>
<reference evidence="10" key="1">
    <citation type="submission" date="2016-10" db="EMBL/GenBank/DDBJ databases">
        <authorList>
            <person name="Varghese N."/>
            <person name="Submissions S."/>
        </authorList>
    </citation>
    <scope>NUCLEOTIDE SEQUENCE [LARGE SCALE GENOMIC DNA]</scope>
    <source>
        <strain evidence="10">DSM 8415</strain>
    </source>
</reference>
<evidence type="ECO:0000259" key="8">
    <source>
        <dbReference type="SMART" id="SM00827"/>
    </source>
</evidence>
<dbReference type="PIRSF" id="PIRSF000446">
    <property type="entry name" value="Mct"/>
    <property type="match status" value="1"/>
</dbReference>
<dbReference type="Proteomes" id="UP000199411">
    <property type="component" value="Unassembled WGS sequence"/>
</dbReference>
<dbReference type="SMART" id="SM00827">
    <property type="entry name" value="PKS_AT"/>
    <property type="match status" value="1"/>
</dbReference>
<proteinExistence type="inferred from homology"/>